<dbReference type="GO" id="GO:0003700">
    <property type="term" value="F:DNA-binding transcription factor activity"/>
    <property type="evidence" value="ECO:0007669"/>
    <property type="project" value="InterPro"/>
</dbReference>
<dbReference type="AlphaFoldDB" id="A0A2S5KT28"/>
<comment type="caution">
    <text evidence="7">The sequence shown here is derived from an EMBL/GenBank/DDBJ whole genome shotgun (WGS) entry which is preliminary data.</text>
</comment>
<dbReference type="PANTHER" id="PTHR11019">
    <property type="entry name" value="HTH-TYPE TRANSCRIPTIONAL REGULATOR NIMR"/>
    <property type="match status" value="1"/>
</dbReference>
<feature type="domain" description="HTH araC/xylS-type" evidence="6">
    <location>
        <begin position="141"/>
        <end position="238"/>
    </location>
</feature>
<accession>A0A2S5KT28</accession>
<protein>
    <submittedName>
        <fullName evidence="7">AraC family transcriptional regulator</fullName>
    </submittedName>
</protein>
<dbReference type="OrthoDB" id="282744at2"/>
<dbReference type="InterPro" id="IPR009057">
    <property type="entry name" value="Homeodomain-like_sf"/>
</dbReference>
<dbReference type="PROSITE" id="PS01124">
    <property type="entry name" value="HTH_ARAC_FAMILY_2"/>
    <property type="match status" value="1"/>
</dbReference>
<keyword evidence="3" id="KW-0238">DNA-binding</keyword>
<dbReference type="GO" id="GO:0043565">
    <property type="term" value="F:sequence-specific DNA binding"/>
    <property type="evidence" value="ECO:0007669"/>
    <property type="project" value="InterPro"/>
</dbReference>
<dbReference type="EMBL" id="PRLP01000024">
    <property type="protein sequence ID" value="PPC77900.1"/>
    <property type="molecule type" value="Genomic_DNA"/>
</dbReference>
<evidence type="ECO:0000313" key="8">
    <source>
        <dbReference type="Proteomes" id="UP000238196"/>
    </source>
</evidence>
<sequence>MAKTFADGYRQAMHQHRRGQLIYACRGVMEIITAQGRWRVPPQRAIWMPAGVEHQLLAHGEVELRSLYLAADAVPAHFPSQPRAVTVTPLLRELILQALAFTADGPQDRRQHLLLALIPEEVQWSAEQALYLPQPEDARLQRICSALLLHPGDARSLTRWGAQVGASSRTLARLFQQELGMSYRLWRQQLTVQAALPRLAQGEQVSRIASDLGYDTLGAFGALFRRLMGVSPSEYAQSLQQP</sequence>
<keyword evidence="1" id="KW-0678">Repressor</keyword>
<dbReference type="SMART" id="SM00342">
    <property type="entry name" value="HTH_ARAC"/>
    <property type="match status" value="1"/>
</dbReference>
<dbReference type="InterPro" id="IPR020449">
    <property type="entry name" value="Tscrpt_reg_AraC-type_HTH"/>
</dbReference>
<dbReference type="FunFam" id="1.10.10.60:FF:000132">
    <property type="entry name" value="AraC family transcriptional regulator"/>
    <property type="match status" value="1"/>
</dbReference>
<dbReference type="Gene3D" id="1.10.10.60">
    <property type="entry name" value="Homeodomain-like"/>
    <property type="match status" value="1"/>
</dbReference>
<dbReference type="InterPro" id="IPR018060">
    <property type="entry name" value="HTH_AraC"/>
</dbReference>
<dbReference type="Proteomes" id="UP000238196">
    <property type="component" value="Unassembled WGS sequence"/>
</dbReference>
<keyword evidence="4" id="KW-0010">Activator</keyword>
<evidence type="ECO:0000256" key="3">
    <source>
        <dbReference type="ARBA" id="ARBA00023125"/>
    </source>
</evidence>
<dbReference type="CDD" id="cd06124">
    <property type="entry name" value="cupin_NimR-like_N"/>
    <property type="match status" value="1"/>
</dbReference>
<keyword evidence="2" id="KW-0805">Transcription regulation</keyword>
<dbReference type="PRINTS" id="PR00032">
    <property type="entry name" value="HTHARAC"/>
</dbReference>
<dbReference type="Pfam" id="PF12833">
    <property type="entry name" value="HTH_18"/>
    <property type="match status" value="1"/>
</dbReference>
<dbReference type="InterPro" id="IPR014710">
    <property type="entry name" value="RmlC-like_jellyroll"/>
</dbReference>
<evidence type="ECO:0000256" key="1">
    <source>
        <dbReference type="ARBA" id="ARBA00022491"/>
    </source>
</evidence>
<evidence type="ECO:0000256" key="4">
    <source>
        <dbReference type="ARBA" id="ARBA00023159"/>
    </source>
</evidence>
<dbReference type="InterPro" id="IPR011051">
    <property type="entry name" value="RmlC_Cupin_sf"/>
</dbReference>
<dbReference type="SUPFAM" id="SSF51182">
    <property type="entry name" value="RmlC-like cupins"/>
    <property type="match status" value="1"/>
</dbReference>
<dbReference type="InterPro" id="IPR003313">
    <property type="entry name" value="AraC-bd"/>
</dbReference>
<evidence type="ECO:0000313" key="7">
    <source>
        <dbReference type="EMBL" id="PPC77900.1"/>
    </source>
</evidence>
<evidence type="ECO:0000256" key="5">
    <source>
        <dbReference type="ARBA" id="ARBA00023163"/>
    </source>
</evidence>
<dbReference type="PANTHER" id="PTHR11019:SF159">
    <property type="entry name" value="TRANSCRIPTIONAL REGULATOR-RELATED"/>
    <property type="match status" value="1"/>
</dbReference>
<proteinExistence type="predicted"/>
<reference evidence="7 8" key="1">
    <citation type="submission" date="2018-02" db="EMBL/GenBank/DDBJ databases">
        <title>novel marine gammaproteobacteria from coastal saline agro ecosystem.</title>
        <authorList>
            <person name="Krishnan R."/>
            <person name="Ramesh Kumar N."/>
        </authorList>
    </citation>
    <scope>NUCLEOTIDE SEQUENCE [LARGE SCALE GENOMIC DNA]</scope>
    <source>
        <strain evidence="7 8">228</strain>
    </source>
</reference>
<name>A0A2S5KT28_9PROT</name>
<evidence type="ECO:0000259" key="6">
    <source>
        <dbReference type="PROSITE" id="PS01124"/>
    </source>
</evidence>
<gene>
    <name evidence="7" type="ORF">C4K68_08025</name>
</gene>
<dbReference type="Gene3D" id="2.60.120.10">
    <property type="entry name" value="Jelly Rolls"/>
    <property type="match status" value="1"/>
</dbReference>
<evidence type="ECO:0000256" key="2">
    <source>
        <dbReference type="ARBA" id="ARBA00023015"/>
    </source>
</evidence>
<organism evidence="7 8">
    <name type="scientific">Proteobacteria bacterium 228</name>
    <dbReference type="NCBI Taxonomy" id="2083153"/>
    <lineage>
        <taxon>Bacteria</taxon>
        <taxon>Pseudomonadati</taxon>
        <taxon>Pseudomonadota</taxon>
    </lineage>
</organism>
<dbReference type="SUPFAM" id="SSF46689">
    <property type="entry name" value="Homeodomain-like"/>
    <property type="match status" value="1"/>
</dbReference>
<keyword evidence="5" id="KW-0804">Transcription</keyword>
<dbReference type="Pfam" id="PF02311">
    <property type="entry name" value="AraC_binding"/>
    <property type="match status" value="1"/>
</dbReference>